<protein>
    <submittedName>
        <fullName evidence="1">Uncharacterized protein</fullName>
    </submittedName>
</protein>
<reference evidence="1 2" key="1">
    <citation type="submission" date="2018-08" db="EMBL/GenBank/DDBJ databases">
        <title>Genome and evolution of the arbuscular mycorrhizal fungus Diversispora epigaea (formerly Glomus versiforme) and its bacterial endosymbionts.</title>
        <authorList>
            <person name="Sun X."/>
            <person name="Fei Z."/>
            <person name="Harrison M."/>
        </authorList>
    </citation>
    <scope>NUCLEOTIDE SEQUENCE [LARGE SCALE GENOMIC DNA]</scope>
    <source>
        <strain evidence="1 2">IT104</strain>
    </source>
</reference>
<proteinExistence type="predicted"/>
<dbReference type="Proteomes" id="UP000266861">
    <property type="component" value="Unassembled WGS sequence"/>
</dbReference>
<comment type="caution">
    <text evidence="1">The sequence shown here is derived from an EMBL/GenBank/DDBJ whole genome shotgun (WGS) entry which is preliminary data.</text>
</comment>
<evidence type="ECO:0000313" key="1">
    <source>
        <dbReference type="EMBL" id="RHZ46456.1"/>
    </source>
</evidence>
<gene>
    <name evidence="1" type="ORF">Glove_621g25</name>
</gene>
<dbReference type="AlphaFoldDB" id="A0A397GAN1"/>
<name>A0A397GAN1_9GLOM</name>
<evidence type="ECO:0000313" key="2">
    <source>
        <dbReference type="Proteomes" id="UP000266861"/>
    </source>
</evidence>
<dbReference type="EMBL" id="PQFF01000515">
    <property type="protein sequence ID" value="RHZ46456.1"/>
    <property type="molecule type" value="Genomic_DNA"/>
</dbReference>
<keyword evidence="2" id="KW-1185">Reference proteome</keyword>
<organism evidence="1 2">
    <name type="scientific">Diversispora epigaea</name>
    <dbReference type="NCBI Taxonomy" id="1348612"/>
    <lineage>
        <taxon>Eukaryota</taxon>
        <taxon>Fungi</taxon>
        <taxon>Fungi incertae sedis</taxon>
        <taxon>Mucoromycota</taxon>
        <taxon>Glomeromycotina</taxon>
        <taxon>Glomeromycetes</taxon>
        <taxon>Diversisporales</taxon>
        <taxon>Diversisporaceae</taxon>
        <taxon>Diversispora</taxon>
    </lineage>
</organism>
<accession>A0A397GAN1</accession>
<sequence length="176" mass="20804">MEWDIQKITDNEYGAVKIFDPRLKIQVPSKALAIYSEAEMFGLIIIIRRDSEIVIRIKKAEFQQIKNQPIQQLQLLLIIKHSRLNFSKLPKSKNEENFEKELEELTESMSLLFSRFLMISCNASKCSLELVNKQTFLYLSHLAEYNVEVESHILQIIHTMGWLFTYIQFENQKYTI</sequence>